<dbReference type="GO" id="GO:0008270">
    <property type="term" value="F:zinc ion binding"/>
    <property type="evidence" value="ECO:0007669"/>
    <property type="project" value="UniProtKB-KW"/>
</dbReference>
<dbReference type="CDD" id="cd15891">
    <property type="entry name" value="SNARE_Vti1a"/>
    <property type="match status" value="1"/>
</dbReference>
<dbReference type="GO" id="GO:0031201">
    <property type="term" value="C:SNARE complex"/>
    <property type="evidence" value="ECO:0007669"/>
    <property type="project" value="TreeGrafter"/>
</dbReference>
<dbReference type="GO" id="GO:0006891">
    <property type="term" value="P:intra-Golgi vesicle-mediated transport"/>
    <property type="evidence" value="ECO:0007669"/>
    <property type="project" value="TreeGrafter"/>
</dbReference>
<dbReference type="GO" id="GO:0048280">
    <property type="term" value="P:vesicle fusion with Golgi apparatus"/>
    <property type="evidence" value="ECO:0007669"/>
    <property type="project" value="TreeGrafter"/>
</dbReference>
<keyword evidence="5" id="KW-0479">Metal-binding</keyword>
<reference evidence="18" key="1">
    <citation type="journal article" date="2023" name="Genome Biol. Evol.">
        <title>Long-read-based Genome Assembly of Drosophila gunungcola Reveals Fewer Chemosensory Genes in Flower-breeding Species.</title>
        <authorList>
            <person name="Negi A."/>
            <person name="Liao B.Y."/>
            <person name="Yeh S.D."/>
        </authorList>
    </citation>
    <scope>NUCLEOTIDE SEQUENCE</scope>
    <source>
        <strain evidence="18">Sukarami</strain>
    </source>
</reference>
<evidence type="ECO:0000256" key="4">
    <source>
        <dbReference type="ARBA" id="ARBA00022692"/>
    </source>
</evidence>
<dbReference type="Gene3D" id="1.20.5.110">
    <property type="match status" value="1"/>
</dbReference>
<keyword evidence="10 14" id="KW-0175">Coiled coil</keyword>
<feature type="region of interest" description="Disordered" evidence="15">
    <location>
        <begin position="149"/>
        <end position="263"/>
    </location>
</feature>
<sequence length="512" mass="56564">IPLWKEACHASLRRIVPFKKPVVCALHFDPSVLGGRRLQSNALPTLRLEVPSNLEAVEQQAMVEEIERSRKCAYINAVVYEWLVVGSTSFIADNRWLNRFRETHLQGFAQKLASNQLKPLGSSLWIPDIVQDLAHLFPPASAERVAKLEEMPEHPFQPVQLAKRPKMESPDDDEVQEINSSVTSPPLPLAESTSTGKDSRSCSPKEQNNNNSGGRDSASSKENAPKAGGPTPSSAPASPKKISNGGGGGGGGSTNGHSSSPELEDKKALAMLKELESYHQALEYLKPLEDFVLFKENFRAIGLLSQLELVLRKGERHDLCSKIDNSLPEAQELLEQMGLEVRELNPGQRSSFNGKLQVAQAELKRLQAEYRMTKDKQKTQSNAFTTLDLGDSYEDVSISTDQRQRLLDNSERIERTGNRLTEGYRVAVETEQLGAQVLNDLHHQRETLQGARARLRETNAELGRASRTLNTMMLRALREKVVLYGVGVCFVVAVGVSLYLTFAPSSTSSVTS</sequence>
<evidence type="ECO:0000259" key="17">
    <source>
        <dbReference type="PROSITE" id="PS50950"/>
    </source>
</evidence>
<dbReference type="GO" id="GO:0005829">
    <property type="term" value="C:cytosol"/>
    <property type="evidence" value="ECO:0007669"/>
    <property type="project" value="GOC"/>
</dbReference>
<comment type="caution">
    <text evidence="18">The sequence shown here is derived from an EMBL/GenBank/DDBJ whole genome shotgun (WGS) entry which is preliminary data.</text>
</comment>
<dbReference type="GO" id="GO:0005484">
    <property type="term" value="F:SNAP receptor activity"/>
    <property type="evidence" value="ECO:0007669"/>
    <property type="project" value="TreeGrafter"/>
</dbReference>
<dbReference type="SMART" id="SM00692">
    <property type="entry name" value="DM3"/>
    <property type="match status" value="1"/>
</dbReference>
<evidence type="ECO:0000256" key="15">
    <source>
        <dbReference type="SAM" id="MobiDB-lite"/>
    </source>
</evidence>
<evidence type="ECO:0000256" key="6">
    <source>
        <dbReference type="ARBA" id="ARBA00022771"/>
    </source>
</evidence>
<dbReference type="AlphaFoldDB" id="A0A9P9YL67"/>
<evidence type="ECO:0000256" key="3">
    <source>
        <dbReference type="ARBA" id="ARBA00022448"/>
    </source>
</evidence>
<comment type="similarity">
    <text evidence="2">Belongs to the VTI1 family.</text>
</comment>
<dbReference type="Pfam" id="PF05008">
    <property type="entry name" value="V-SNARE"/>
    <property type="match status" value="1"/>
</dbReference>
<dbReference type="Proteomes" id="UP001059596">
    <property type="component" value="Unassembled WGS sequence"/>
</dbReference>
<keyword evidence="6 13" id="KW-0863">Zinc-finger</keyword>
<dbReference type="SUPFAM" id="SSF58038">
    <property type="entry name" value="SNARE fusion complex"/>
    <property type="match status" value="1"/>
</dbReference>
<feature type="compositionally biased region" description="Gly residues" evidence="15">
    <location>
        <begin position="244"/>
        <end position="254"/>
    </location>
</feature>
<evidence type="ECO:0000256" key="2">
    <source>
        <dbReference type="ARBA" id="ARBA00006108"/>
    </source>
</evidence>
<dbReference type="PANTHER" id="PTHR21230">
    <property type="entry name" value="VESICLE TRANSPORT V-SNARE PROTEIN VTI1-RELATED"/>
    <property type="match status" value="1"/>
</dbReference>
<dbReference type="Pfam" id="PF12352">
    <property type="entry name" value="V-SNARE_C"/>
    <property type="match status" value="1"/>
</dbReference>
<dbReference type="InterPro" id="IPR000727">
    <property type="entry name" value="T_SNARE_dom"/>
</dbReference>
<keyword evidence="9 16" id="KW-1133">Transmembrane helix</keyword>
<protein>
    <recommendedName>
        <fullName evidence="17">THAP-type domain-containing protein</fullName>
    </recommendedName>
</protein>
<accession>A0A9P9YL67</accession>
<evidence type="ECO:0000256" key="16">
    <source>
        <dbReference type="SAM" id="Phobius"/>
    </source>
</evidence>
<dbReference type="GO" id="GO:0006896">
    <property type="term" value="P:Golgi to vacuole transport"/>
    <property type="evidence" value="ECO:0007669"/>
    <property type="project" value="TreeGrafter"/>
</dbReference>
<dbReference type="PANTHER" id="PTHR21230:SF26">
    <property type="entry name" value="VESICLE TRANSPORT THROUGH INTERACTION WITH T-SNARES HOMOLOG 1A"/>
    <property type="match status" value="1"/>
</dbReference>
<evidence type="ECO:0000256" key="14">
    <source>
        <dbReference type="SAM" id="Coils"/>
    </source>
</evidence>
<evidence type="ECO:0000256" key="10">
    <source>
        <dbReference type="ARBA" id="ARBA00023054"/>
    </source>
</evidence>
<proteinExistence type="inferred from homology"/>
<keyword evidence="8" id="KW-0653">Protein transport</keyword>
<feature type="coiled-coil region" evidence="14">
    <location>
        <begin position="438"/>
        <end position="468"/>
    </location>
</feature>
<evidence type="ECO:0000256" key="12">
    <source>
        <dbReference type="ARBA" id="ARBA00023136"/>
    </source>
</evidence>
<dbReference type="GO" id="GO:0005789">
    <property type="term" value="C:endoplasmic reticulum membrane"/>
    <property type="evidence" value="ECO:0007669"/>
    <property type="project" value="TreeGrafter"/>
</dbReference>
<evidence type="ECO:0000256" key="5">
    <source>
        <dbReference type="ARBA" id="ARBA00022723"/>
    </source>
</evidence>
<dbReference type="GO" id="GO:0000149">
    <property type="term" value="F:SNARE binding"/>
    <property type="evidence" value="ECO:0007669"/>
    <property type="project" value="TreeGrafter"/>
</dbReference>
<evidence type="ECO:0000313" key="19">
    <source>
        <dbReference type="Proteomes" id="UP001059596"/>
    </source>
</evidence>
<evidence type="ECO:0000256" key="7">
    <source>
        <dbReference type="ARBA" id="ARBA00022833"/>
    </source>
</evidence>
<dbReference type="SMART" id="SM00397">
    <property type="entry name" value="t_SNARE"/>
    <property type="match status" value="1"/>
</dbReference>
<comment type="subcellular location">
    <subcellularLocation>
        <location evidence="1">Membrane</location>
        <topology evidence="1">Single-pass type IV membrane protein</topology>
    </subcellularLocation>
</comment>
<gene>
    <name evidence="18" type="ORF">M5D96_007727</name>
</gene>
<organism evidence="18 19">
    <name type="scientific">Drosophila gunungcola</name>
    <name type="common">fruit fly</name>
    <dbReference type="NCBI Taxonomy" id="103775"/>
    <lineage>
        <taxon>Eukaryota</taxon>
        <taxon>Metazoa</taxon>
        <taxon>Ecdysozoa</taxon>
        <taxon>Arthropoda</taxon>
        <taxon>Hexapoda</taxon>
        <taxon>Insecta</taxon>
        <taxon>Pterygota</taxon>
        <taxon>Neoptera</taxon>
        <taxon>Endopterygota</taxon>
        <taxon>Diptera</taxon>
        <taxon>Brachycera</taxon>
        <taxon>Muscomorpha</taxon>
        <taxon>Ephydroidea</taxon>
        <taxon>Drosophilidae</taxon>
        <taxon>Drosophila</taxon>
        <taxon>Sophophora</taxon>
    </lineage>
</organism>
<evidence type="ECO:0000256" key="9">
    <source>
        <dbReference type="ARBA" id="ARBA00022989"/>
    </source>
</evidence>
<keyword evidence="4 16" id="KW-0812">Transmembrane</keyword>
<keyword evidence="7" id="KW-0862">Zinc</keyword>
<evidence type="ECO:0000256" key="11">
    <source>
        <dbReference type="ARBA" id="ARBA00023125"/>
    </source>
</evidence>
<dbReference type="EMBL" id="JAMKOV010000006">
    <property type="protein sequence ID" value="KAI8039012.1"/>
    <property type="molecule type" value="Genomic_DNA"/>
</dbReference>
<feature type="transmembrane region" description="Helical" evidence="16">
    <location>
        <begin position="481"/>
        <end position="502"/>
    </location>
</feature>
<dbReference type="Gene3D" id="1.20.58.400">
    <property type="entry name" value="t-snare proteins"/>
    <property type="match status" value="1"/>
</dbReference>
<feature type="coiled-coil region" evidence="14">
    <location>
        <begin position="349"/>
        <end position="376"/>
    </location>
</feature>
<dbReference type="FunFam" id="1.20.5.110:FF:000002">
    <property type="entry name" value="Vesicle transport through interaction with t-SNAREsB"/>
    <property type="match status" value="1"/>
</dbReference>
<evidence type="ECO:0000313" key="18">
    <source>
        <dbReference type="EMBL" id="KAI8039012.1"/>
    </source>
</evidence>
<feature type="compositionally biased region" description="Polar residues" evidence="15">
    <location>
        <begin position="191"/>
        <end position="214"/>
    </location>
</feature>
<keyword evidence="12 16" id="KW-0472">Membrane</keyword>
<dbReference type="GO" id="GO:0031902">
    <property type="term" value="C:late endosome membrane"/>
    <property type="evidence" value="ECO:0007669"/>
    <property type="project" value="TreeGrafter"/>
</dbReference>
<dbReference type="InterPro" id="IPR038407">
    <property type="entry name" value="v-SNARE_N_sf"/>
</dbReference>
<dbReference type="GO" id="GO:0006886">
    <property type="term" value="P:intracellular protein transport"/>
    <property type="evidence" value="ECO:0007669"/>
    <property type="project" value="InterPro"/>
</dbReference>
<dbReference type="InterPro" id="IPR010989">
    <property type="entry name" value="SNARE"/>
</dbReference>
<keyword evidence="19" id="KW-1185">Reference proteome</keyword>
<dbReference type="GO" id="GO:0003677">
    <property type="term" value="F:DNA binding"/>
    <property type="evidence" value="ECO:0007669"/>
    <property type="project" value="UniProtKB-UniRule"/>
</dbReference>
<evidence type="ECO:0000256" key="13">
    <source>
        <dbReference type="PROSITE-ProRule" id="PRU00309"/>
    </source>
</evidence>
<dbReference type="InterPro" id="IPR006612">
    <property type="entry name" value="THAP_Znf"/>
</dbReference>
<dbReference type="InterPro" id="IPR007705">
    <property type="entry name" value="Vesicle_trsprt_v-SNARE_N"/>
</dbReference>
<feature type="domain" description="THAP-type" evidence="17">
    <location>
        <begin position="1"/>
        <end position="47"/>
    </location>
</feature>
<dbReference type="SUPFAM" id="SSF47661">
    <property type="entry name" value="t-snare proteins"/>
    <property type="match status" value="1"/>
</dbReference>
<evidence type="ECO:0000256" key="8">
    <source>
        <dbReference type="ARBA" id="ARBA00022927"/>
    </source>
</evidence>
<keyword evidence="3" id="KW-0813">Transport</keyword>
<dbReference type="GO" id="GO:0016236">
    <property type="term" value="P:macroautophagy"/>
    <property type="evidence" value="ECO:0007669"/>
    <property type="project" value="TreeGrafter"/>
</dbReference>
<evidence type="ECO:0000256" key="1">
    <source>
        <dbReference type="ARBA" id="ARBA00004211"/>
    </source>
</evidence>
<keyword evidence="11 13" id="KW-0238">DNA-binding</keyword>
<dbReference type="GO" id="GO:0042147">
    <property type="term" value="P:retrograde transport, endosome to Golgi"/>
    <property type="evidence" value="ECO:0007669"/>
    <property type="project" value="TreeGrafter"/>
</dbReference>
<dbReference type="GO" id="GO:0012507">
    <property type="term" value="C:ER to Golgi transport vesicle membrane"/>
    <property type="evidence" value="ECO:0007669"/>
    <property type="project" value="TreeGrafter"/>
</dbReference>
<feature type="non-terminal residue" evidence="18">
    <location>
        <position position="1"/>
    </location>
</feature>
<name>A0A9P9YL67_9MUSC</name>
<feature type="compositionally biased region" description="Low complexity" evidence="15">
    <location>
        <begin position="225"/>
        <end position="243"/>
    </location>
</feature>
<dbReference type="GO" id="GO:0005794">
    <property type="term" value="C:Golgi apparatus"/>
    <property type="evidence" value="ECO:0007669"/>
    <property type="project" value="TreeGrafter"/>
</dbReference>
<dbReference type="PROSITE" id="PS50950">
    <property type="entry name" value="ZF_THAP"/>
    <property type="match status" value="1"/>
</dbReference>